<name>A0A7L5DYI3_9BACT</name>
<dbReference type="AlphaFoldDB" id="A0A7L5DYI3"/>
<reference evidence="1 2" key="1">
    <citation type="submission" date="2020-04" db="EMBL/GenBank/DDBJ databases">
        <title>Genome sequencing of novel species.</title>
        <authorList>
            <person name="Heo J."/>
            <person name="Kim S.-J."/>
            <person name="Kim J.-S."/>
            <person name="Hong S.-B."/>
            <person name="Kwon S.-W."/>
        </authorList>
    </citation>
    <scope>NUCLEOTIDE SEQUENCE [LARGE SCALE GENOMIC DNA]</scope>
    <source>
        <strain evidence="1 2">CJU-R4</strain>
    </source>
</reference>
<keyword evidence="2" id="KW-1185">Reference proteome</keyword>
<dbReference type="EMBL" id="CP051677">
    <property type="protein sequence ID" value="QJD81037.1"/>
    <property type="molecule type" value="Genomic_DNA"/>
</dbReference>
<dbReference type="KEGG" id="srho:HH216_23385"/>
<dbReference type="Proteomes" id="UP000501128">
    <property type="component" value="Chromosome"/>
</dbReference>
<evidence type="ECO:0000313" key="2">
    <source>
        <dbReference type="Proteomes" id="UP000501128"/>
    </source>
</evidence>
<sequence length="68" mass="7482">MKNQITDKIDALKSEAVSQEAFMNQLAQLDEQGQANPELLDQVNGGIAANQLPFPVLGLWLDPDTIKF</sequence>
<dbReference type="RefSeq" id="WP_169553056.1">
    <property type="nucleotide sequence ID" value="NZ_CP051677.1"/>
</dbReference>
<gene>
    <name evidence="1" type="ORF">HH216_23385</name>
</gene>
<accession>A0A7L5DYI3</accession>
<protein>
    <submittedName>
        <fullName evidence="1">Uncharacterized protein</fullName>
    </submittedName>
</protein>
<organism evidence="1 2">
    <name type="scientific">Spirosoma rhododendri</name>
    <dbReference type="NCBI Taxonomy" id="2728024"/>
    <lineage>
        <taxon>Bacteria</taxon>
        <taxon>Pseudomonadati</taxon>
        <taxon>Bacteroidota</taxon>
        <taxon>Cytophagia</taxon>
        <taxon>Cytophagales</taxon>
        <taxon>Cytophagaceae</taxon>
        <taxon>Spirosoma</taxon>
    </lineage>
</organism>
<evidence type="ECO:0000313" key="1">
    <source>
        <dbReference type="EMBL" id="QJD81037.1"/>
    </source>
</evidence>
<proteinExistence type="predicted"/>